<dbReference type="PANTHER" id="PTHR47279">
    <property type="entry name" value="TRANSCRIPTION FACTOR SOX-30"/>
    <property type="match status" value="1"/>
</dbReference>
<sequence length="396" mass="43988">MKMDAYSFKQSSHPVKISIEQQTSLMGDKRSIKNLDCGKPLKIEDRRNAISGNKTYNTFTTSSSTAPLTFFKEQSASFTNGSHFSVNEKKTVEDPPPYCGPSVVDKPDPLSPHFTIVSTETLTHSPVVSSQPISACSVEAATERASLPQLPSETDYYNTANYIDKKGYIKKPMNAFLIWSRIHRPIFSMANPFASNAQISTQLGNEWRKLSEEQKAPYFAESWRLKWKHRQQFPGKKKQFSPPVDTTSNASSTVAQALSPRPVPHDIVLASPINSTSQNSAFQTSLMFSGNLQCRTSQRTPVLGPNHPIVMDMPRGAPVHGLLPGSSGHFLGLSHVYLQVPLFHRGTHFVPPPIPLVPQYGMPGLPFYQTSSLLYSDYTSMGLYNDSFQNYNDFSG</sequence>
<dbReference type="GO" id="GO:0005634">
    <property type="term" value="C:nucleus"/>
    <property type="evidence" value="ECO:0007669"/>
    <property type="project" value="UniProtKB-UniRule"/>
</dbReference>
<dbReference type="OrthoDB" id="6247875at2759"/>
<reference evidence="3 4" key="1">
    <citation type="submission" date="2021-06" db="EMBL/GenBank/DDBJ databases">
        <title>Chromosome-level genome assembly of the red-tail catfish (Hemibagrus wyckioides).</title>
        <authorList>
            <person name="Shao F."/>
        </authorList>
    </citation>
    <scope>NUCLEOTIDE SEQUENCE [LARGE SCALE GENOMIC DNA]</scope>
    <source>
        <strain evidence="3">EC202008001</strain>
        <tissue evidence="3">Blood</tissue>
    </source>
</reference>
<comment type="caution">
    <text evidence="3">The sequence shown here is derived from an EMBL/GenBank/DDBJ whole genome shotgun (WGS) entry which is preliminary data.</text>
</comment>
<dbReference type="Proteomes" id="UP000824219">
    <property type="component" value="Linkage Group LG18"/>
</dbReference>
<feature type="DNA-binding region" description="HMG box" evidence="1">
    <location>
        <begin position="169"/>
        <end position="237"/>
    </location>
</feature>
<protein>
    <recommendedName>
        <fullName evidence="2">HMG box domain-containing protein</fullName>
    </recommendedName>
</protein>
<dbReference type="Gene3D" id="1.10.30.10">
    <property type="entry name" value="High mobility group box domain"/>
    <property type="match status" value="1"/>
</dbReference>
<dbReference type="InterPro" id="IPR009071">
    <property type="entry name" value="HMG_box_dom"/>
</dbReference>
<evidence type="ECO:0000256" key="1">
    <source>
        <dbReference type="PROSITE-ProRule" id="PRU00267"/>
    </source>
</evidence>
<keyword evidence="4" id="KW-1185">Reference proteome</keyword>
<keyword evidence="1" id="KW-0539">Nucleus</keyword>
<feature type="domain" description="HMG box" evidence="2">
    <location>
        <begin position="169"/>
        <end position="237"/>
    </location>
</feature>
<dbReference type="PANTHER" id="PTHR47279:SF1">
    <property type="entry name" value="TRANSCRIPTION FACTOR SOX-30"/>
    <property type="match status" value="1"/>
</dbReference>
<dbReference type="GO" id="GO:0003677">
    <property type="term" value="F:DNA binding"/>
    <property type="evidence" value="ECO:0007669"/>
    <property type="project" value="UniProtKB-UniRule"/>
</dbReference>
<dbReference type="AlphaFoldDB" id="A0A9D3NE08"/>
<organism evidence="3 4">
    <name type="scientific">Hemibagrus wyckioides</name>
    <dbReference type="NCBI Taxonomy" id="337641"/>
    <lineage>
        <taxon>Eukaryota</taxon>
        <taxon>Metazoa</taxon>
        <taxon>Chordata</taxon>
        <taxon>Craniata</taxon>
        <taxon>Vertebrata</taxon>
        <taxon>Euteleostomi</taxon>
        <taxon>Actinopterygii</taxon>
        <taxon>Neopterygii</taxon>
        <taxon>Teleostei</taxon>
        <taxon>Ostariophysi</taxon>
        <taxon>Siluriformes</taxon>
        <taxon>Bagridae</taxon>
        <taxon>Hemibagrus</taxon>
    </lineage>
</organism>
<dbReference type="Pfam" id="PF00505">
    <property type="entry name" value="HMG_box"/>
    <property type="match status" value="1"/>
</dbReference>
<proteinExistence type="predicted"/>
<dbReference type="PROSITE" id="PS50118">
    <property type="entry name" value="HMG_BOX_2"/>
    <property type="match status" value="1"/>
</dbReference>
<keyword evidence="1" id="KW-0238">DNA-binding</keyword>
<evidence type="ECO:0000313" key="3">
    <source>
        <dbReference type="EMBL" id="KAG7321001.1"/>
    </source>
</evidence>
<evidence type="ECO:0000259" key="2">
    <source>
        <dbReference type="PROSITE" id="PS50118"/>
    </source>
</evidence>
<dbReference type="SUPFAM" id="SSF47095">
    <property type="entry name" value="HMG-box"/>
    <property type="match status" value="1"/>
</dbReference>
<name>A0A9D3NE08_9TELE</name>
<dbReference type="InterPro" id="IPR052856">
    <property type="entry name" value="SOX30_TF"/>
</dbReference>
<accession>A0A9D3NE08</accession>
<evidence type="ECO:0000313" key="4">
    <source>
        <dbReference type="Proteomes" id="UP000824219"/>
    </source>
</evidence>
<dbReference type="EMBL" id="JAHKSW010000018">
    <property type="protein sequence ID" value="KAG7321001.1"/>
    <property type="molecule type" value="Genomic_DNA"/>
</dbReference>
<dbReference type="InterPro" id="IPR036910">
    <property type="entry name" value="HMG_box_dom_sf"/>
</dbReference>
<gene>
    <name evidence="3" type="ORF">KOW79_015416</name>
</gene>
<dbReference type="SMART" id="SM00398">
    <property type="entry name" value="HMG"/>
    <property type="match status" value="1"/>
</dbReference>